<evidence type="ECO:0000256" key="1">
    <source>
        <dbReference type="SAM" id="MobiDB-lite"/>
    </source>
</evidence>
<protein>
    <submittedName>
        <fullName evidence="2">Uncharacterized protein</fullName>
    </submittedName>
</protein>
<comment type="caution">
    <text evidence="2">The sequence shown here is derived from an EMBL/GenBank/DDBJ whole genome shotgun (WGS) entry which is preliminary data.</text>
</comment>
<reference evidence="2" key="1">
    <citation type="journal article" date="2020" name="Stud. Mycol.">
        <title>101 Dothideomycetes genomes: a test case for predicting lifestyles and emergence of pathogens.</title>
        <authorList>
            <person name="Haridas S."/>
            <person name="Albert R."/>
            <person name="Binder M."/>
            <person name="Bloem J."/>
            <person name="Labutti K."/>
            <person name="Salamov A."/>
            <person name="Andreopoulos B."/>
            <person name="Baker S."/>
            <person name="Barry K."/>
            <person name="Bills G."/>
            <person name="Bluhm B."/>
            <person name="Cannon C."/>
            <person name="Castanera R."/>
            <person name="Culley D."/>
            <person name="Daum C."/>
            <person name="Ezra D."/>
            <person name="Gonzalez J."/>
            <person name="Henrissat B."/>
            <person name="Kuo A."/>
            <person name="Liang C."/>
            <person name="Lipzen A."/>
            <person name="Lutzoni F."/>
            <person name="Magnuson J."/>
            <person name="Mondo S."/>
            <person name="Nolan M."/>
            <person name="Ohm R."/>
            <person name="Pangilinan J."/>
            <person name="Park H.-J."/>
            <person name="Ramirez L."/>
            <person name="Alfaro M."/>
            <person name="Sun H."/>
            <person name="Tritt A."/>
            <person name="Yoshinaga Y."/>
            <person name="Zwiers L.-H."/>
            <person name="Turgeon B."/>
            <person name="Goodwin S."/>
            <person name="Spatafora J."/>
            <person name="Crous P."/>
            <person name="Grigoriev I."/>
        </authorList>
    </citation>
    <scope>NUCLEOTIDE SEQUENCE</scope>
    <source>
        <strain evidence="2">CBS 121410</strain>
    </source>
</reference>
<dbReference type="AlphaFoldDB" id="A0A9P4LZ49"/>
<proteinExistence type="predicted"/>
<name>A0A9P4LZ49_9PEZI</name>
<organism evidence="2 3">
    <name type="scientific">Saccharata proteae CBS 121410</name>
    <dbReference type="NCBI Taxonomy" id="1314787"/>
    <lineage>
        <taxon>Eukaryota</taxon>
        <taxon>Fungi</taxon>
        <taxon>Dikarya</taxon>
        <taxon>Ascomycota</taxon>
        <taxon>Pezizomycotina</taxon>
        <taxon>Dothideomycetes</taxon>
        <taxon>Dothideomycetes incertae sedis</taxon>
        <taxon>Botryosphaeriales</taxon>
        <taxon>Saccharataceae</taxon>
        <taxon>Saccharata</taxon>
    </lineage>
</organism>
<sequence length="160" mass="18206">MFQGIKKKITADRKSRNNGQQSGRDSGNAHHCNECGRAMESACKDKGHVDWCEVPSCTKLFNARFGCATHGYSEAYNIGSRAAFSQKTIEEQLESYAFELQEGKLSQATTNAKIEGLRRRYNHEVEFNKKMKELPEEPKVSNKEQKRAKYLVGRLKKAKK</sequence>
<accession>A0A9P4LZ49</accession>
<dbReference type="OrthoDB" id="3682293at2759"/>
<evidence type="ECO:0000313" key="2">
    <source>
        <dbReference type="EMBL" id="KAF2090973.1"/>
    </source>
</evidence>
<feature type="region of interest" description="Disordered" evidence="1">
    <location>
        <begin position="1"/>
        <end position="29"/>
    </location>
</feature>
<evidence type="ECO:0000313" key="3">
    <source>
        <dbReference type="Proteomes" id="UP000799776"/>
    </source>
</evidence>
<gene>
    <name evidence="2" type="ORF">K490DRAFT_62304</name>
</gene>
<keyword evidence="3" id="KW-1185">Reference proteome</keyword>
<dbReference type="EMBL" id="ML978712">
    <property type="protein sequence ID" value="KAF2090973.1"/>
    <property type="molecule type" value="Genomic_DNA"/>
</dbReference>
<dbReference type="Proteomes" id="UP000799776">
    <property type="component" value="Unassembled WGS sequence"/>
</dbReference>